<evidence type="ECO:0000256" key="1">
    <source>
        <dbReference type="SAM" id="Phobius"/>
    </source>
</evidence>
<protein>
    <submittedName>
        <fullName evidence="2">Uncharacterized protein</fullName>
    </submittedName>
</protein>
<feature type="transmembrane region" description="Helical" evidence="1">
    <location>
        <begin position="182"/>
        <end position="200"/>
    </location>
</feature>
<sequence length="258" mass="29012">MVFKLLKYDFKSMLRVFVPLWLALLAVSFINHFSLTATSSYADSLIWDMKNIAMLVFFGLIIAAGVLTAVLVIQRFYLGLLKDEGYLMFTLPVKPWQLLTSKVISAMVVCVLSLGVGVLSMMILGYQVEDYQRLFSNLGTSIREYPGTAAALLALAVTWGFAAITQIYVSLALGHLANRHRIAWAVGIYIAIQTVLSWLFTNGWDPLRVMLWGTSYPVFLDVGRFNQFLWIMAGGYLVLGIIFFLVTERILSKKLNLE</sequence>
<name>A0A9D1CMQ1_9FIRM</name>
<reference evidence="2" key="1">
    <citation type="submission" date="2020-10" db="EMBL/GenBank/DDBJ databases">
        <authorList>
            <person name="Gilroy R."/>
        </authorList>
    </citation>
    <scope>NUCLEOTIDE SEQUENCE</scope>
    <source>
        <strain evidence="2">13361</strain>
    </source>
</reference>
<gene>
    <name evidence="2" type="ORF">IAB74_03365</name>
</gene>
<evidence type="ECO:0000313" key="3">
    <source>
        <dbReference type="Proteomes" id="UP000886796"/>
    </source>
</evidence>
<dbReference type="AlphaFoldDB" id="A0A9D1CMQ1"/>
<comment type="caution">
    <text evidence="2">The sequence shown here is derived from an EMBL/GenBank/DDBJ whole genome shotgun (WGS) entry which is preliminary data.</text>
</comment>
<feature type="transmembrane region" description="Helical" evidence="1">
    <location>
        <begin position="148"/>
        <end position="170"/>
    </location>
</feature>
<keyword evidence="1" id="KW-1133">Transmembrane helix</keyword>
<dbReference type="Proteomes" id="UP000886796">
    <property type="component" value="Unassembled WGS sequence"/>
</dbReference>
<feature type="transmembrane region" description="Helical" evidence="1">
    <location>
        <begin position="103"/>
        <end position="128"/>
    </location>
</feature>
<proteinExistence type="predicted"/>
<evidence type="ECO:0000313" key="2">
    <source>
        <dbReference type="EMBL" id="HIQ67534.1"/>
    </source>
</evidence>
<accession>A0A9D1CMQ1</accession>
<reference evidence="2" key="2">
    <citation type="journal article" date="2021" name="PeerJ">
        <title>Extensive microbial diversity within the chicken gut microbiome revealed by metagenomics and culture.</title>
        <authorList>
            <person name="Gilroy R."/>
            <person name="Ravi A."/>
            <person name="Getino M."/>
            <person name="Pursley I."/>
            <person name="Horton D.L."/>
            <person name="Alikhan N.F."/>
            <person name="Baker D."/>
            <person name="Gharbi K."/>
            <person name="Hall N."/>
            <person name="Watson M."/>
            <person name="Adriaenssens E.M."/>
            <person name="Foster-Nyarko E."/>
            <person name="Jarju S."/>
            <person name="Secka A."/>
            <person name="Antonio M."/>
            <person name="Oren A."/>
            <person name="Chaudhuri R.R."/>
            <person name="La Ragione R."/>
            <person name="Hildebrand F."/>
            <person name="Pallen M.J."/>
        </authorList>
    </citation>
    <scope>NUCLEOTIDE SEQUENCE</scope>
    <source>
        <strain evidence="2">13361</strain>
    </source>
</reference>
<organism evidence="2 3">
    <name type="scientific">Candidatus Faecousia excrementigallinarum</name>
    <dbReference type="NCBI Taxonomy" id="2840806"/>
    <lineage>
        <taxon>Bacteria</taxon>
        <taxon>Bacillati</taxon>
        <taxon>Bacillota</taxon>
        <taxon>Clostridia</taxon>
        <taxon>Eubacteriales</taxon>
        <taxon>Oscillospiraceae</taxon>
        <taxon>Faecousia</taxon>
    </lineage>
</organism>
<keyword evidence="1" id="KW-0812">Transmembrane</keyword>
<keyword evidence="1" id="KW-0472">Membrane</keyword>
<feature type="transmembrane region" description="Helical" evidence="1">
    <location>
        <begin position="228"/>
        <end position="246"/>
    </location>
</feature>
<feature type="transmembrane region" description="Helical" evidence="1">
    <location>
        <begin position="52"/>
        <end position="73"/>
    </location>
</feature>
<dbReference type="EMBL" id="DVFK01000050">
    <property type="protein sequence ID" value="HIQ67534.1"/>
    <property type="molecule type" value="Genomic_DNA"/>
</dbReference>